<feature type="domain" description="SnoaL-like" evidence="2">
    <location>
        <begin position="38"/>
        <end position="185"/>
    </location>
</feature>
<reference evidence="3 4" key="1">
    <citation type="submission" date="2016-04" db="EMBL/GenBank/DDBJ databases">
        <title>A degradative enzymes factory behind the ericoid mycorrhizal symbiosis.</title>
        <authorList>
            <consortium name="DOE Joint Genome Institute"/>
            <person name="Martino E."/>
            <person name="Morin E."/>
            <person name="Grelet G."/>
            <person name="Kuo A."/>
            <person name="Kohler A."/>
            <person name="Daghino S."/>
            <person name="Barry K."/>
            <person name="Choi C."/>
            <person name="Cichocki N."/>
            <person name="Clum A."/>
            <person name="Copeland A."/>
            <person name="Hainaut M."/>
            <person name="Haridas S."/>
            <person name="Labutti K."/>
            <person name="Lindquist E."/>
            <person name="Lipzen A."/>
            <person name="Khouja H.-R."/>
            <person name="Murat C."/>
            <person name="Ohm R."/>
            <person name="Olson A."/>
            <person name="Spatafora J."/>
            <person name="Veneault-Fourrey C."/>
            <person name="Henrissat B."/>
            <person name="Grigoriev I."/>
            <person name="Martin F."/>
            <person name="Perotto S."/>
        </authorList>
    </citation>
    <scope>NUCLEOTIDE SEQUENCE [LARGE SCALE GENOMIC DNA]</scope>
    <source>
        <strain evidence="3 4">F</strain>
    </source>
</reference>
<proteinExistence type="predicted"/>
<protein>
    <recommendedName>
        <fullName evidence="2">SnoaL-like domain-containing protein</fullName>
    </recommendedName>
</protein>
<dbReference type="InterPro" id="IPR032710">
    <property type="entry name" value="NTF2-like_dom_sf"/>
</dbReference>
<dbReference type="AlphaFoldDB" id="A0A2J6S775"/>
<gene>
    <name evidence="3" type="ORF">L207DRAFT_577467</name>
</gene>
<organism evidence="3 4">
    <name type="scientific">Hyaloscypha variabilis (strain UAMH 11265 / GT02V1 / F)</name>
    <name type="common">Meliniomyces variabilis</name>
    <dbReference type="NCBI Taxonomy" id="1149755"/>
    <lineage>
        <taxon>Eukaryota</taxon>
        <taxon>Fungi</taxon>
        <taxon>Dikarya</taxon>
        <taxon>Ascomycota</taxon>
        <taxon>Pezizomycotina</taxon>
        <taxon>Leotiomycetes</taxon>
        <taxon>Helotiales</taxon>
        <taxon>Hyaloscyphaceae</taxon>
        <taxon>Hyaloscypha</taxon>
        <taxon>Hyaloscypha variabilis</taxon>
    </lineage>
</organism>
<evidence type="ECO:0000259" key="2">
    <source>
        <dbReference type="Pfam" id="PF13577"/>
    </source>
</evidence>
<dbReference type="Proteomes" id="UP000235786">
    <property type="component" value="Unassembled WGS sequence"/>
</dbReference>
<dbReference type="Gene3D" id="3.10.450.50">
    <property type="match status" value="1"/>
</dbReference>
<dbReference type="SUPFAM" id="SSF54427">
    <property type="entry name" value="NTF2-like"/>
    <property type="match status" value="1"/>
</dbReference>
<evidence type="ECO:0000313" key="3">
    <source>
        <dbReference type="EMBL" id="PMD46620.1"/>
    </source>
</evidence>
<feature type="compositionally biased region" description="Polar residues" evidence="1">
    <location>
        <begin position="8"/>
        <end position="22"/>
    </location>
</feature>
<feature type="region of interest" description="Disordered" evidence="1">
    <location>
        <begin position="1"/>
        <end position="22"/>
    </location>
</feature>
<evidence type="ECO:0000313" key="4">
    <source>
        <dbReference type="Proteomes" id="UP000235786"/>
    </source>
</evidence>
<dbReference type="InterPro" id="IPR037401">
    <property type="entry name" value="SnoaL-like"/>
</dbReference>
<name>A0A2J6S775_HYAVF</name>
<sequence length="251" mass="28211">MAIGVGDGTSTESAAPNQVDDQAPNLSATVKSLLARVQDLEDASSIRHLHHSYGYYLDKCLYSSVADLFSGSPQASVHFLNGIWKGKTGISRLYIEWFGTLFTDGRNGPLRGFLLDHLMMQDIITVNPATYPRTAKARFRTFMQGGFHNSVNQSERSEDVPAQFWEGGVYENEYIFEDGIWKIFKLGYNMLWQADYDKGWSGSEAMKGIEKCWPEDKWGPDELVAGKMVWPETRVVPFHYVHPVTGAKVGE</sequence>
<dbReference type="OrthoDB" id="5175824at2759"/>
<accession>A0A2J6S775</accession>
<dbReference type="Pfam" id="PF13577">
    <property type="entry name" value="SnoaL_4"/>
    <property type="match status" value="1"/>
</dbReference>
<keyword evidence="4" id="KW-1185">Reference proteome</keyword>
<dbReference type="EMBL" id="KZ613939">
    <property type="protein sequence ID" value="PMD46620.1"/>
    <property type="molecule type" value="Genomic_DNA"/>
</dbReference>
<evidence type="ECO:0000256" key="1">
    <source>
        <dbReference type="SAM" id="MobiDB-lite"/>
    </source>
</evidence>